<comment type="caution">
    <text evidence="3">The sequence shown here is derived from an EMBL/GenBank/DDBJ whole genome shotgun (WGS) entry which is preliminary data.</text>
</comment>
<keyword evidence="1 2" id="KW-0732">Signal</keyword>
<dbReference type="Proteomes" id="UP001184861">
    <property type="component" value="Unassembled WGS sequence"/>
</dbReference>
<organism evidence="3 4">
    <name type="scientific">Chryseobacterium rhizosphaerae</name>
    <dbReference type="NCBI Taxonomy" id="395937"/>
    <lineage>
        <taxon>Bacteria</taxon>
        <taxon>Pseudomonadati</taxon>
        <taxon>Bacteroidota</taxon>
        <taxon>Flavobacteriia</taxon>
        <taxon>Flavobacteriales</taxon>
        <taxon>Weeksellaceae</taxon>
        <taxon>Chryseobacterium group</taxon>
        <taxon>Chryseobacterium</taxon>
    </lineage>
</organism>
<dbReference type="InterPro" id="IPR026444">
    <property type="entry name" value="Secre_tail"/>
</dbReference>
<accession>A0AAE3YB35</accession>
<name>A0AAE3YB35_9FLAO</name>
<protein>
    <recommendedName>
        <fullName evidence="5">T9SS C-terminal target domain-containing protein</fullName>
    </recommendedName>
</protein>
<feature type="chain" id="PRO_5041953961" description="T9SS C-terminal target domain-containing protein" evidence="2">
    <location>
        <begin position="20"/>
        <end position="316"/>
    </location>
</feature>
<dbReference type="RefSeq" id="WP_202271509.1">
    <property type="nucleotide sequence ID" value="NZ_JAVDQY010000003.1"/>
</dbReference>
<dbReference type="EMBL" id="JAVDQY010000003">
    <property type="protein sequence ID" value="MDR6527412.1"/>
    <property type="molecule type" value="Genomic_DNA"/>
</dbReference>
<feature type="signal peptide" evidence="2">
    <location>
        <begin position="1"/>
        <end position="19"/>
    </location>
</feature>
<gene>
    <name evidence="3" type="ORF">J2787_002804</name>
</gene>
<evidence type="ECO:0000256" key="2">
    <source>
        <dbReference type="SAM" id="SignalP"/>
    </source>
</evidence>
<evidence type="ECO:0000313" key="4">
    <source>
        <dbReference type="Proteomes" id="UP001184861"/>
    </source>
</evidence>
<evidence type="ECO:0000256" key="1">
    <source>
        <dbReference type="ARBA" id="ARBA00022729"/>
    </source>
</evidence>
<sequence length="316" mass="32471">MKKIFTILGIASAIGFMNAQTTVLTEDFSFTGALNANGWVTHSGATPGQLTSNGNAANLVAGNTEDVNKAFSSLYTISSTAVNKAEYSATINVATATGLSTSGDYFLMFTVTSGANPGNNFNARLYAKGSATGYTLGVLNNGAGTVTPTYGTEIPYGTPANITVTYIIDNTVTPGTNTATLQINSQPLLTNTTGTGAASATIGGVAIRQGGNATSGTGNISIDNLVAKVYSPTLAVSEFKNGKSGSFVKNSFVKNGEITFGADVKDVKVFNMYGQVVKTASVKENGAVNVAELTKGNYIVTGTVNNQPVSQKILKD</sequence>
<proteinExistence type="predicted"/>
<reference evidence="3" key="1">
    <citation type="submission" date="2023-07" db="EMBL/GenBank/DDBJ databases">
        <title>Sorghum-associated microbial communities from plants grown in Nebraska, USA.</title>
        <authorList>
            <person name="Schachtman D."/>
        </authorList>
    </citation>
    <scope>NUCLEOTIDE SEQUENCE</scope>
    <source>
        <strain evidence="3">DS2360</strain>
    </source>
</reference>
<dbReference type="AlphaFoldDB" id="A0AAE3YB35"/>
<evidence type="ECO:0008006" key="5">
    <source>
        <dbReference type="Google" id="ProtNLM"/>
    </source>
</evidence>
<dbReference type="NCBIfam" id="TIGR04183">
    <property type="entry name" value="Por_Secre_tail"/>
    <property type="match status" value="1"/>
</dbReference>
<evidence type="ECO:0000313" key="3">
    <source>
        <dbReference type="EMBL" id="MDR6527412.1"/>
    </source>
</evidence>